<evidence type="ECO:0000256" key="4">
    <source>
        <dbReference type="SAM" id="MobiDB-lite"/>
    </source>
</evidence>
<organism evidence="6 7">
    <name type="scientific">Cryoendolithus antarcticus</name>
    <dbReference type="NCBI Taxonomy" id="1507870"/>
    <lineage>
        <taxon>Eukaryota</taxon>
        <taxon>Fungi</taxon>
        <taxon>Dikarya</taxon>
        <taxon>Ascomycota</taxon>
        <taxon>Pezizomycotina</taxon>
        <taxon>Dothideomycetes</taxon>
        <taxon>Dothideomycetidae</taxon>
        <taxon>Cladosporiales</taxon>
        <taxon>Cladosporiaceae</taxon>
        <taxon>Cryoendolithus</taxon>
    </lineage>
</organism>
<evidence type="ECO:0000256" key="3">
    <source>
        <dbReference type="ARBA" id="ARBA00023235"/>
    </source>
</evidence>
<dbReference type="GO" id="GO:0005634">
    <property type="term" value="C:nucleus"/>
    <property type="evidence" value="ECO:0007669"/>
    <property type="project" value="TreeGrafter"/>
</dbReference>
<dbReference type="GO" id="GO:1990481">
    <property type="term" value="P:mRNA pseudouridine synthesis"/>
    <property type="evidence" value="ECO:0007669"/>
    <property type="project" value="TreeGrafter"/>
</dbReference>
<dbReference type="Gene3D" id="3.30.70.660">
    <property type="entry name" value="Pseudouridine synthase I, catalytic domain, C-terminal subdomain"/>
    <property type="match status" value="1"/>
</dbReference>
<dbReference type="Pfam" id="PF01416">
    <property type="entry name" value="PseudoU_synth_1"/>
    <property type="match status" value="1"/>
</dbReference>
<dbReference type="PANTHER" id="PTHR11142:SF5">
    <property type="entry name" value="TRNA PSEUDOURIDINE(38_39) SYNTHASE"/>
    <property type="match status" value="1"/>
</dbReference>
<reference evidence="7" key="1">
    <citation type="submission" date="2017-03" db="EMBL/GenBank/DDBJ databases">
        <title>Genomes of endolithic fungi from Antarctica.</title>
        <authorList>
            <person name="Coleine C."/>
            <person name="Masonjones S."/>
            <person name="Stajich J.E."/>
        </authorList>
    </citation>
    <scope>NUCLEOTIDE SEQUENCE [LARGE SCALE GENOMIC DNA]</scope>
    <source>
        <strain evidence="7">CCFEE 5527</strain>
    </source>
</reference>
<keyword evidence="7" id="KW-1185">Reference proteome</keyword>
<comment type="caution">
    <text evidence="6">The sequence shown here is derived from an EMBL/GenBank/DDBJ whole genome shotgun (WGS) entry which is preliminary data.</text>
</comment>
<dbReference type="InterPro" id="IPR020095">
    <property type="entry name" value="PsdUridine_synth_TruA_C"/>
</dbReference>
<dbReference type="EMBL" id="NAJO01000009">
    <property type="protein sequence ID" value="OQO10130.1"/>
    <property type="molecule type" value="Genomic_DNA"/>
</dbReference>
<dbReference type="GO" id="GO:0003723">
    <property type="term" value="F:RNA binding"/>
    <property type="evidence" value="ECO:0007669"/>
    <property type="project" value="InterPro"/>
</dbReference>
<dbReference type="HAMAP" id="MF_00171">
    <property type="entry name" value="TruA"/>
    <property type="match status" value="1"/>
</dbReference>
<dbReference type="AlphaFoldDB" id="A0A1V8TFH4"/>
<dbReference type="STRING" id="1507870.A0A1V8TFH4"/>
<protein>
    <recommendedName>
        <fullName evidence="5">Pseudouridine synthase I TruA alpha/beta domain-containing protein</fullName>
    </recommendedName>
</protein>
<gene>
    <name evidence="6" type="ORF">B0A48_04487</name>
</gene>
<feature type="domain" description="Pseudouridine synthase I TruA alpha/beta" evidence="5">
    <location>
        <begin position="275"/>
        <end position="409"/>
    </location>
</feature>
<dbReference type="SUPFAM" id="SSF55120">
    <property type="entry name" value="Pseudouridine synthase"/>
    <property type="match status" value="1"/>
</dbReference>
<sequence>MATTEDYTTWTSESLISRIHALESALGPTQVPTTAASPAPGKFKKPPKAPKPFNASRYSTRLIALKFAYLGGAYNGFEHHANNSTPLPTVEEVLWRALRKVRLIFPEFPEGKTAGHGRDEQEEVCWEGVEYSKCGRTDKGVSAFGQVVGLRVRSARPLAQAKVLASTGADEKDLKEMQDEAAMDDVPPDDSTSKELPFDMVKDELPYIQLLNRVLPSDIRILAWCPNLPPNFSARFNCRERRYRYFFTNPAFAPLPGNEAQQGSGWLDIEAMQSAAKKYEGLHDFRNFCKIDASKQIENFERRIFNAGIHRVEAEDQPASLVGVGAEANGGLGEQLSTSIPQLHWFEVRGSAFLWHQVRHLMAVLFLVGQGWEQPELVDQLLDVSTTPGRPVYDMASDVPLVLWDCIFPDPERVRQADHAGDGEVSHAGGYEDGLDWIYVGDSEGGQDRAKKNPPGVEDGKYGRGGVMDDLWVLWRQRKMEEILAGSLMNVVRRQGKPSRLCDVDFALKSDRVYDGSELPRTVGTYNYVMQRERMESPDIVNARYAARKGLQYPRPRAAATDDTGN</sequence>
<dbReference type="InterPro" id="IPR020094">
    <property type="entry name" value="TruA/RsuA/RluB/E/F_N"/>
</dbReference>
<dbReference type="FunCoup" id="A0A1V8TFH4">
    <property type="interactions" value="1360"/>
</dbReference>
<dbReference type="GO" id="GO:0009982">
    <property type="term" value="F:pseudouridine synthase activity"/>
    <property type="evidence" value="ECO:0007669"/>
    <property type="project" value="InterPro"/>
</dbReference>
<name>A0A1V8TFH4_9PEZI</name>
<dbReference type="InterPro" id="IPR020103">
    <property type="entry name" value="PsdUridine_synth_cat_dom_sf"/>
</dbReference>
<evidence type="ECO:0000313" key="6">
    <source>
        <dbReference type="EMBL" id="OQO10130.1"/>
    </source>
</evidence>
<evidence type="ECO:0000259" key="5">
    <source>
        <dbReference type="Pfam" id="PF01416"/>
    </source>
</evidence>
<accession>A0A1V8TFH4</accession>
<dbReference type="InParanoid" id="A0A1V8TFH4"/>
<proteinExistence type="inferred from homology"/>
<dbReference type="GO" id="GO:0031119">
    <property type="term" value="P:tRNA pseudouridine synthesis"/>
    <property type="evidence" value="ECO:0007669"/>
    <property type="project" value="TreeGrafter"/>
</dbReference>
<keyword evidence="2" id="KW-0819">tRNA processing</keyword>
<feature type="region of interest" description="Disordered" evidence="4">
    <location>
        <begin position="27"/>
        <end position="50"/>
    </location>
</feature>
<dbReference type="OrthoDB" id="25767at2759"/>
<dbReference type="GO" id="GO:0005737">
    <property type="term" value="C:cytoplasm"/>
    <property type="evidence" value="ECO:0007669"/>
    <property type="project" value="TreeGrafter"/>
</dbReference>
<dbReference type="InterPro" id="IPR001406">
    <property type="entry name" value="PsdUridine_synth_TruA"/>
</dbReference>
<dbReference type="Gene3D" id="3.30.70.580">
    <property type="entry name" value="Pseudouridine synthase I, catalytic domain, N-terminal subdomain"/>
    <property type="match status" value="1"/>
</dbReference>
<comment type="similarity">
    <text evidence="1">Belongs to the tRNA pseudouridine synthase TruA family.</text>
</comment>
<evidence type="ECO:0000256" key="2">
    <source>
        <dbReference type="ARBA" id="ARBA00022694"/>
    </source>
</evidence>
<dbReference type="InterPro" id="IPR020097">
    <property type="entry name" value="PsdUridine_synth_TruA_a/b_dom"/>
</dbReference>
<evidence type="ECO:0000256" key="1">
    <source>
        <dbReference type="ARBA" id="ARBA00009375"/>
    </source>
</evidence>
<evidence type="ECO:0000313" key="7">
    <source>
        <dbReference type="Proteomes" id="UP000192596"/>
    </source>
</evidence>
<dbReference type="Proteomes" id="UP000192596">
    <property type="component" value="Unassembled WGS sequence"/>
</dbReference>
<keyword evidence="3" id="KW-0413">Isomerase</keyword>
<dbReference type="PANTHER" id="PTHR11142">
    <property type="entry name" value="PSEUDOURIDYLATE SYNTHASE"/>
    <property type="match status" value="1"/>
</dbReference>